<comment type="caution">
    <text evidence="1">The sequence shown here is derived from an EMBL/GenBank/DDBJ whole genome shotgun (WGS) entry which is preliminary data.</text>
</comment>
<evidence type="ECO:0000313" key="1">
    <source>
        <dbReference type="EMBL" id="MBL0742057.1"/>
    </source>
</evidence>
<gene>
    <name evidence="1" type="ORF">JI741_12570</name>
</gene>
<keyword evidence="2" id="KW-1185">Reference proteome</keyword>
<dbReference type="Proteomes" id="UP000613030">
    <property type="component" value="Unassembled WGS sequence"/>
</dbReference>
<dbReference type="InterPro" id="IPR032774">
    <property type="entry name" value="WG_beta_rep"/>
</dbReference>
<reference evidence="1 2" key="1">
    <citation type="submission" date="2021-01" db="EMBL/GenBank/DDBJ databases">
        <title>Chryseolinea sp. Jin1 Genome sequencing and assembly.</title>
        <authorList>
            <person name="Kim I."/>
        </authorList>
    </citation>
    <scope>NUCLEOTIDE SEQUENCE [LARGE SCALE GENOMIC DNA]</scope>
    <source>
        <strain evidence="1 2">Jin1</strain>
    </source>
</reference>
<dbReference type="RefSeq" id="WP_202009829.1">
    <property type="nucleotide sequence ID" value="NZ_JAERRB010000003.1"/>
</dbReference>
<organism evidence="1 2">
    <name type="scientific">Chryseolinea lacunae</name>
    <dbReference type="NCBI Taxonomy" id="2801331"/>
    <lineage>
        <taxon>Bacteria</taxon>
        <taxon>Pseudomonadati</taxon>
        <taxon>Bacteroidota</taxon>
        <taxon>Cytophagia</taxon>
        <taxon>Cytophagales</taxon>
        <taxon>Fulvivirgaceae</taxon>
        <taxon>Chryseolinea</taxon>
    </lineage>
</organism>
<dbReference type="PROSITE" id="PS51257">
    <property type="entry name" value="PROKAR_LIPOPROTEIN"/>
    <property type="match status" value="1"/>
</dbReference>
<proteinExistence type="predicted"/>
<sequence length="660" mass="73943">MRIVCIPLLFMAITSACCQSLQETKHPDDTSRFRVSIDRHWGFINRHGELVVKPIFKNAGDFSEGLCAVRIDGCFGFIDKNGTFVIAPSFDFATQFKEGLAIVFLRGKSFYIDRDGKRAFDNIYKHVSDFGNGRAYVRTFTGKEGVIDQHGKLLIDTMFSGIGSFSEGCAVVRGLRQKSHEDEDLNVEVGLIDAEGKFMVPYNRYSNIVNSSKGYFEVSGIDDDDKARRSGLIDSNGAEVFIRADTGEVWLAGGLCDGLARIHLYNYKADAITDSHKDNAYEGFVNDRGELVVDNPEFKNVSDFSSGRAFVEELDGHYSVINTQGKRIGSVKFNNVLSTSYNVGSFQDGIAFVSTDDGWGMIDTSTNFLIKPRFQKIESPGLVGNYFFFEGGNPQASDMDATFYGVADRGGNVIFNSVMQTYDQTGFVNGLLKYMVDNKLTFVNTDGKIVWQETPLKDGKITALNIDYMNRGYCYAQSQPNEADNGHGYSDSMAEAARIKNRKGAPANVLSITIVDNDAVFENQFKGMVVQIANQSKRTVLFNAQDNRLDMKMQALDHNGVWQDIEYLPNSWCGNSYHTLRLKRSRSWSLVLPRYEGDIKTKLRVSLQYIDPRAAAPSAFSRAKETLVIYSPEFEGSVNPAQFWRRPEYYRGGIMDPYNE</sequence>
<evidence type="ECO:0000313" key="2">
    <source>
        <dbReference type="Proteomes" id="UP000613030"/>
    </source>
</evidence>
<dbReference type="PANTHER" id="PTHR37841">
    <property type="entry name" value="GLR2918 PROTEIN"/>
    <property type="match status" value="1"/>
</dbReference>
<dbReference type="PANTHER" id="PTHR37841:SF1">
    <property type="entry name" value="DUF3298 DOMAIN-CONTAINING PROTEIN"/>
    <property type="match status" value="1"/>
</dbReference>
<accession>A0ABS1KTM7</accession>
<dbReference type="Pfam" id="PF14903">
    <property type="entry name" value="WG_beta_rep"/>
    <property type="match status" value="5"/>
</dbReference>
<dbReference type="EMBL" id="JAERRB010000003">
    <property type="protein sequence ID" value="MBL0742057.1"/>
    <property type="molecule type" value="Genomic_DNA"/>
</dbReference>
<protein>
    <submittedName>
        <fullName evidence="1">WG repeat-containing protein</fullName>
    </submittedName>
</protein>
<name>A0ABS1KTM7_9BACT</name>